<gene>
    <name evidence="6" type="ORF">E1757_34060</name>
</gene>
<keyword evidence="5" id="KW-0411">Iron-sulfur</keyword>
<proteinExistence type="predicted"/>
<evidence type="ECO:0000256" key="2">
    <source>
        <dbReference type="ARBA" id="ARBA00022723"/>
    </source>
</evidence>
<sequence>MSASEYDYEVAVIGGGPAGVAAAIAAARSGARTVLIEPSSFLGGAGTGSLVGPWMTNYFQDTQVIKGIFQDVVDELVTYEGSTGTVKCPYDKTGSTQGTGGYITPFDAEILKFVLNKLVLEAGVKLLLNTYVDQVNAADGKVESVGIRSKSEKSLIRAMIYVDATGDGDIAAAAGAKYEFGRSTDGLAQPVSALFKMSYVDLDAFIDYTLSHREELVWVTYPELPGNLPGHFAKRMVALSGFNRMVAEAKDKGELNVGRERLTIFSDYRDGDVLFNATRVNRIDGTNNEHLIRAEVELREQVMSVVAFARKYLPGFKRASLSSAASRVGVRETRRIIGDYVLAQDDVLHGAKFADSIAKGCFPVDIHSPHDQTNVWTELDDAYDIPYRSLLPARLDNLLVAGRCISATHEALASTRVQSHCMAIGQAAGVAASMAAEQNSLTRQINVRQLQDHLRSQNAIV</sequence>
<evidence type="ECO:0000256" key="4">
    <source>
        <dbReference type="ARBA" id="ARBA00023004"/>
    </source>
</evidence>
<dbReference type="RefSeq" id="WP_133236685.1">
    <property type="nucleotide sequence ID" value="NZ_SMRT01000033.1"/>
</dbReference>
<dbReference type="EMBL" id="SMRT01000033">
    <property type="protein sequence ID" value="TDF90533.1"/>
    <property type="molecule type" value="Genomic_DNA"/>
</dbReference>
<evidence type="ECO:0000313" key="7">
    <source>
        <dbReference type="Proteomes" id="UP000295636"/>
    </source>
</evidence>
<dbReference type="GO" id="GO:0051539">
    <property type="term" value="F:4 iron, 4 sulfur cluster binding"/>
    <property type="evidence" value="ECO:0007669"/>
    <property type="project" value="UniProtKB-KW"/>
</dbReference>
<reference evidence="6 7" key="1">
    <citation type="submission" date="2019-03" db="EMBL/GenBank/DDBJ databases">
        <title>This is whole genome sequence of Paenibacillus sp MS74 strain.</title>
        <authorList>
            <person name="Trinh H.N."/>
        </authorList>
    </citation>
    <scope>NUCLEOTIDE SEQUENCE [LARGE SCALE GENOMIC DNA]</scope>
    <source>
        <strain evidence="6 7">MS74</strain>
    </source>
</reference>
<name>A0A4R5K908_9BACL</name>
<organism evidence="6 7">
    <name type="scientific">Paenibacillus piri</name>
    <dbReference type="NCBI Taxonomy" id="2547395"/>
    <lineage>
        <taxon>Bacteria</taxon>
        <taxon>Bacillati</taxon>
        <taxon>Bacillota</taxon>
        <taxon>Bacilli</taxon>
        <taxon>Bacillales</taxon>
        <taxon>Paenibacillaceae</taxon>
        <taxon>Paenibacillus</taxon>
    </lineage>
</organism>
<dbReference type="OrthoDB" id="9777740at2"/>
<dbReference type="Pfam" id="PF12831">
    <property type="entry name" value="FAD_oxidored"/>
    <property type="match status" value="1"/>
</dbReference>
<dbReference type="Gene3D" id="3.50.50.60">
    <property type="entry name" value="FAD/NAD(P)-binding domain"/>
    <property type="match status" value="1"/>
</dbReference>
<accession>A0A4R5K908</accession>
<evidence type="ECO:0000256" key="3">
    <source>
        <dbReference type="ARBA" id="ARBA00023002"/>
    </source>
</evidence>
<protein>
    <submittedName>
        <fullName evidence="6">FAD-dependent oxidoreductase</fullName>
    </submittedName>
</protein>
<dbReference type="GO" id="GO:0016491">
    <property type="term" value="F:oxidoreductase activity"/>
    <property type="evidence" value="ECO:0007669"/>
    <property type="project" value="UniProtKB-KW"/>
</dbReference>
<dbReference type="AlphaFoldDB" id="A0A4R5K908"/>
<keyword evidence="4" id="KW-0408">Iron</keyword>
<keyword evidence="3" id="KW-0560">Oxidoreductase</keyword>
<dbReference type="PRINTS" id="PR00420">
    <property type="entry name" value="RNGMNOXGNASE"/>
</dbReference>
<dbReference type="InterPro" id="IPR036188">
    <property type="entry name" value="FAD/NAD-bd_sf"/>
</dbReference>
<dbReference type="Proteomes" id="UP000295636">
    <property type="component" value="Unassembled WGS sequence"/>
</dbReference>
<evidence type="ECO:0000256" key="1">
    <source>
        <dbReference type="ARBA" id="ARBA00022485"/>
    </source>
</evidence>
<keyword evidence="7" id="KW-1185">Reference proteome</keyword>
<keyword evidence="1" id="KW-0004">4Fe-4S</keyword>
<dbReference type="InterPro" id="IPR039650">
    <property type="entry name" value="HdrA-like"/>
</dbReference>
<keyword evidence="2" id="KW-0479">Metal-binding</keyword>
<dbReference type="GO" id="GO:0046872">
    <property type="term" value="F:metal ion binding"/>
    <property type="evidence" value="ECO:0007669"/>
    <property type="project" value="UniProtKB-KW"/>
</dbReference>
<evidence type="ECO:0000256" key="5">
    <source>
        <dbReference type="ARBA" id="ARBA00023014"/>
    </source>
</evidence>
<dbReference type="SUPFAM" id="SSF51905">
    <property type="entry name" value="FAD/NAD(P)-binding domain"/>
    <property type="match status" value="1"/>
</dbReference>
<evidence type="ECO:0000313" key="6">
    <source>
        <dbReference type="EMBL" id="TDF90533.1"/>
    </source>
</evidence>
<dbReference type="PANTHER" id="PTHR43498:SF1">
    <property type="entry name" value="COB--COM HETERODISULFIDE REDUCTASE IRON-SULFUR SUBUNIT A"/>
    <property type="match status" value="1"/>
</dbReference>
<comment type="caution">
    <text evidence="6">The sequence shown here is derived from an EMBL/GenBank/DDBJ whole genome shotgun (WGS) entry which is preliminary data.</text>
</comment>
<dbReference type="PANTHER" id="PTHR43498">
    <property type="entry name" value="FERREDOXIN:COB-COM HETERODISULFIDE REDUCTASE SUBUNIT A"/>
    <property type="match status" value="1"/>
</dbReference>